<dbReference type="Pfam" id="PF04089">
    <property type="entry name" value="BRICHOS"/>
    <property type="match status" value="1"/>
</dbReference>
<keyword evidence="4" id="KW-0735">Signal-anchor</keyword>
<dbReference type="Gene3D" id="3.30.160.60">
    <property type="entry name" value="Classic Zinc Finger"/>
    <property type="match status" value="1"/>
</dbReference>
<protein>
    <submittedName>
        <fullName evidence="13">U3 small nucleolar RNA-associated protein 19</fullName>
    </submittedName>
</protein>
<evidence type="ECO:0000313" key="13">
    <source>
        <dbReference type="EMBL" id="VDI06322.1"/>
    </source>
</evidence>
<evidence type="ECO:0000256" key="9">
    <source>
        <dbReference type="PROSITE-ProRule" id="PRU00042"/>
    </source>
</evidence>
<comment type="caution">
    <text evidence="13">The sequence shown here is derived from an EMBL/GenBank/DDBJ whole genome shotgun (WGS) entry which is preliminary data.</text>
</comment>
<keyword evidence="7" id="KW-1015">Disulfide bond</keyword>
<keyword evidence="9" id="KW-0479">Metal-binding</keyword>
<evidence type="ECO:0000256" key="10">
    <source>
        <dbReference type="SAM" id="Phobius"/>
    </source>
</evidence>
<dbReference type="PROSITE" id="PS50869">
    <property type="entry name" value="BRICHOS"/>
    <property type="match status" value="1"/>
</dbReference>
<keyword evidence="6 10" id="KW-0472">Membrane</keyword>
<dbReference type="EMBL" id="UYJE01001910">
    <property type="protein sequence ID" value="VDI06322.1"/>
    <property type="molecule type" value="Genomic_DNA"/>
</dbReference>
<comment type="similarity">
    <text evidence="2">Belongs to the ITM2 family.</text>
</comment>
<dbReference type="InterPro" id="IPR013087">
    <property type="entry name" value="Znf_C2H2_type"/>
</dbReference>
<gene>
    <name evidence="13" type="ORF">MGAL_10B074405</name>
</gene>
<reference evidence="13" key="1">
    <citation type="submission" date="2018-11" db="EMBL/GenBank/DDBJ databases">
        <authorList>
            <person name="Alioto T."/>
            <person name="Alioto T."/>
        </authorList>
    </citation>
    <scope>NUCLEOTIDE SEQUENCE</scope>
</reference>
<dbReference type="GO" id="GO:0042985">
    <property type="term" value="P:negative regulation of amyloid precursor protein biosynthetic process"/>
    <property type="evidence" value="ECO:0007669"/>
    <property type="project" value="TreeGrafter"/>
</dbReference>
<dbReference type="AlphaFoldDB" id="A0A8B6CMH0"/>
<dbReference type="GO" id="GO:0005886">
    <property type="term" value="C:plasma membrane"/>
    <property type="evidence" value="ECO:0007669"/>
    <property type="project" value="TreeGrafter"/>
</dbReference>
<keyword evidence="14" id="KW-1185">Reference proteome</keyword>
<proteinExistence type="inferred from homology"/>
<organism evidence="13 14">
    <name type="scientific">Mytilus galloprovincialis</name>
    <name type="common">Mediterranean mussel</name>
    <dbReference type="NCBI Taxonomy" id="29158"/>
    <lineage>
        <taxon>Eukaryota</taxon>
        <taxon>Metazoa</taxon>
        <taxon>Spiralia</taxon>
        <taxon>Lophotrochozoa</taxon>
        <taxon>Mollusca</taxon>
        <taxon>Bivalvia</taxon>
        <taxon>Autobranchia</taxon>
        <taxon>Pteriomorphia</taxon>
        <taxon>Mytilida</taxon>
        <taxon>Mytiloidea</taxon>
        <taxon>Mytilidae</taxon>
        <taxon>Mytilinae</taxon>
        <taxon>Mytilus</taxon>
    </lineage>
</organism>
<evidence type="ECO:0000259" key="12">
    <source>
        <dbReference type="PROSITE" id="PS50869"/>
    </source>
</evidence>
<accession>A0A8B6CMH0</accession>
<evidence type="ECO:0000259" key="11">
    <source>
        <dbReference type="PROSITE" id="PS50157"/>
    </source>
</evidence>
<dbReference type="PROSITE" id="PS50157">
    <property type="entry name" value="ZINC_FINGER_C2H2_2"/>
    <property type="match status" value="1"/>
</dbReference>
<keyword evidence="9" id="KW-0863">Zinc-finger</keyword>
<dbReference type="GO" id="GO:0005794">
    <property type="term" value="C:Golgi apparatus"/>
    <property type="evidence" value="ECO:0007669"/>
    <property type="project" value="TreeGrafter"/>
</dbReference>
<evidence type="ECO:0000256" key="2">
    <source>
        <dbReference type="ARBA" id="ARBA00006794"/>
    </source>
</evidence>
<feature type="transmembrane region" description="Helical" evidence="10">
    <location>
        <begin position="331"/>
        <end position="352"/>
    </location>
</feature>
<dbReference type="InterPro" id="IPR040145">
    <property type="entry name" value="ITM2"/>
</dbReference>
<evidence type="ECO:0000256" key="6">
    <source>
        <dbReference type="ARBA" id="ARBA00023136"/>
    </source>
</evidence>
<dbReference type="PROSITE" id="PS00028">
    <property type="entry name" value="ZINC_FINGER_C2H2_1"/>
    <property type="match status" value="1"/>
</dbReference>
<evidence type="ECO:0000256" key="1">
    <source>
        <dbReference type="ARBA" id="ARBA00004606"/>
    </source>
</evidence>
<sequence>MAKTKVTPRKNREETIGIKCNKNFANLGTLKRHNRTLHEGTVQNFNCNICDANFNRKYNIKKHIREKHNGTDQENCTETTGTPKQMAIQTEDKSVLTACVKAFHKIFTQFIGNGELYTSPEVDDESKEGKYKIWLNERYSDVYERLVELLQCEHATVKELSLSTLMKLVTAEGQNPITVITAKQSNFPIHRFQEIIRGLISVDYNHKDLITRFQEYLDYDDVRFHVLKFLIKDIKEKKQQKYSDEYLNNIYAMLEQISFPLIGNEVLSNCLCKTPDDLSVFKVSSLKEQKKLFSSAWVQFLQFKEEGGEPAPEVHVTHFHVQQRRRCCFNFFLILLALLVLAAGIVSGVYLYKHLSRKHYKGSVTFEPTEPHYSAEQQKMMEPHPMDHFGKERSHMKHVHMNLNRLKMKPMKPFRVQQDVEVEDNSYEKIHMPKFGIFKETLVLHDFTRNYSGIVDFDEGVCYVMRLNRDKITPPRDWFDLIRKFATGYYMPKASVLKRKYRVAEGPLEDLSRFGVYIEKECSNYRTFWLEKKVGDGLIEKRSASSENCYGNFNGIDTVVEYCITQ</sequence>
<feature type="domain" description="C2H2-type" evidence="11">
    <location>
        <begin position="45"/>
        <end position="73"/>
    </location>
</feature>
<name>A0A8B6CMH0_MYTGA</name>
<keyword evidence="9" id="KW-0862">Zinc</keyword>
<dbReference type="SMART" id="SM00355">
    <property type="entry name" value="ZnF_C2H2"/>
    <property type="match status" value="2"/>
</dbReference>
<dbReference type="GO" id="GO:0008270">
    <property type="term" value="F:zinc ion binding"/>
    <property type="evidence" value="ECO:0007669"/>
    <property type="project" value="UniProtKB-KW"/>
</dbReference>
<dbReference type="PANTHER" id="PTHR10962">
    <property type="entry name" value="INTEGRAL TRANSMEMBRANE PROTEIN 2"/>
    <property type="match status" value="1"/>
</dbReference>
<evidence type="ECO:0000256" key="4">
    <source>
        <dbReference type="ARBA" id="ARBA00022968"/>
    </source>
</evidence>
<dbReference type="SMART" id="SM01039">
    <property type="entry name" value="BRICHOS"/>
    <property type="match status" value="1"/>
</dbReference>
<dbReference type="InterPro" id="IPR007084">
    <property type="entry name" value="BRICHOS_dom"/>
</dbReference>
<evidence type="ECO:0000313" key="14">
    <source>
        <dbReference type="Proteomes" id="UP000596742"/>
    </source>
</evidence>
<evidence type="ECO:0000256" key="5">
    <source>
        <dbReference type="ARBA" id="ARBA00022989"/>
    </source>
</evidence>
<dbReference type="GO" id="GO:0070062">
    <property type="term" value="C:extracellular exosome"/>
    <property type="evidence" value="ECO:0007669"/>
    <property type="project" value="TreeGrafter"/>
</dbReference>
<dbReference type="GO" id="GO:0001540">
    <property type="term" value="F:amyloid-beta binding"/>
    <property type="evidence" value="ECO:0007669"/>
    <property type="project" value="TreeGrafter"/>
</dbReference>
<keyword evidence="5 10" id="KW-1133">Transmembrane helix</keyword>
<feature type="domain" description="BRICHOS" evidence="12">
    <location>
        <begin position="435"/>
        <end position="530"/>
    </location>
</feature>
<dbReference type="Proteomes" id="UP000596742">
    <property type="component" value="Unassembled WGS sequence"/>
</dbReference>
<dbReference type="SUPFAM" id="SSF57667">
    <property type="entry name" value="beta-beta-alpha zinc fingers"/>
    <property type="match status" value="1"/>
</dbReference>
<dbReference type="PANTHER" id="PTHR10962:SF1">
    <property type="entry name" value="INTEGRAL MEMBRANE PROTEIN 2"/>
    <property type="match status" value="1"/>
</dbReference>
<evidence type="ECO:0000256" key="8">
    <source>
        <dbReference type="ARBA" id="ARBA00023180"/>
    </source>
</evidence>
<keyword evidence="3 10" id="KW-0812">Transmembrane</keyword>
<dbReference type="OrthoDB" id="9982095at2759"/>
<evidence type="ECO:0000256" key="3">
    <source>
        <dbReference type="ARBA" id="ARBA00022692"/>
    </source>
</evidence>
<evidence type="ECO:0000256" key="7">
    <source>
        <dbReference type="ARBA" id="ARBA00023157"/>
    </source>
</evidence>
<comment type="subcellular location">
    <subcellularLocation>
        <location evidence="1">Membrane</location>
        <topology evidence="1">Single-pass type II membrane protein</topology>
    </subcellularLocation>
</comment>
<keyword evidence="8" id="KW-0325">Glycoprotein</keyword>
<dbReference type="InterPro" id="IPR036236">
    <property type="entry name" value="Znf_C2H2_sf"/>
</dbReference>